<accession>A0A7K0G6G3</accession>
<dbReference type="RefSeq" id="WP_154283347.1">
    <property type="nucleotide sequence ID" value="NZ_JBHUJQ010000001.1"/>
</dbReference>
<gene>
    <name evidence="1" type="ORF">GJU39_23100</name>
</gene>
<dbReference type="OrthoDB" id="2680217at2"/>
<comment type="caution">
    <text evidence="1">The sequence shown here is derived from an EMBL/GenBank/DDBJ whole genome shotgun (WGS) entry which is preliminary data.</text>
</comment>
<dbReference type="Pfam" id="PF16162">
    <property type="entry name" value="KwaB"/>
    <property type="match status" value="1"/>
</dbReference>
<evidence type="ECO:0000313" key="2">
    <source>
        <dbReference type="Proteomes" id="UP000487757"/>
    </source>
</evidence>
<organism evidence="1 2">
    <name type="scientific">Pedobacter petrophilus</name>
    <dbReference type="NCBI Taxonomy" id="1908241"/>
    <lineage>
        <taxon>Bacteria</taxon>
        <taxon>Pseudomonadati</taxon>
        <taxon>Bacteroidota</taxon>
        <taxon>Sphingobacteriia</taxon>
        <taxon>Sphingobacteriales</taxon>
        <taxon>Sphingobacteriaceae</taxon>
        <taxon>Pedobacter</taxon>
    </lineage>
</organism>
<protein>
    <submittedName>
        <fullName evidence="1">DUF4868 domain-containing protein</fullName>
    </submittedName>
</protein>
<dbReference type="Proteomes" id="UP000487757">
    <property type="component" value="Unassembled WGS sequence"/>
</dbReference>
<proteinExistence type="predicted"/>
<dbReference type="EMBL" id="WKKH01000097">
    <property type="protein sequence ID" value="MRX78954.1"/>
    <property type="molecule type" value="Genomic_DNA"/>
</dbReference>
<reference evidence="1 2" key="1">
    <citation type="submission" date="2019-11" db="EMBL/GenBank/DDBJ databases">
        <title>Pedobacter petrophilus genome.</title>
        <authorList>
            <person name="Feldbauer M.J."/>
            <person name="Newman J.D."/>
        </authorList>
    </citation>
    <scope>NUCLEOTIDE SEQUENCE [LARGE SCALE GENOMIC DNA]</scope>
    <source>
        <strain evidence="1 2">LMG 29686</strain>
    </source>
</reference>
<evidence type="ECO:0000313" key="1">
    <source>
        <dbReference type="EMBL" id="MRX78954.1"/>
    </source>
</evidence>
<dbReference type="NCBIfam" id="NF041623">
    <property type="entry name" value="KwaB"/>
    <property type="match status" value="1"/>
</dbReference>
<keyword evidence="2" id="KW-1185">Reference proteome</keyword>
<name>A0A7K0G6G3_9SPHI</name>
<sequence>MEIQELKEKLNLVNDAINPIGINIHLVKKGEDGTETILDADISPELADELKEIFTVAINEKILNNEEIELKDISTAQETINSLFFYDLDEFPEKLAIAKEFDPFIDYPTFSFSNDDMETIKAIIVTIGNADNYFSIYKHVYPVTIVRQDKMLGLIPIGNRFEKLNSNILQINSSIDFLFTDDSLVINNLKTLASAYGYNEIVKNQARQNINLISGLDLIDNLEELTSLVDNVKYAKRVLRIKPDSPVLQLAKTRIIAFITSHPKLSGKIRLNAAGDKILLDTDVSKVITIGILNDDYLKSNLTELDYESESKLTIADES</sequence>
<dbReference type="InterPro" id="IPR048119">
    <property type="entry name" value="KwaB"/>
</dbReference>
<dbReference type="AlphaFoldDB" id="A0A7K0G6G3"/>
<dbReference type="InterPro" id="IPR032359">
    <property type="entry name" value="KwaB-like"/>
</dbReference>